<reference evidence="9 10" key="1">
    <citation type="submission" date="2024-01" db="EMBL/GenBank/DDBJ databases">
        <title>The complete chloroplast genome sequence of Lithospermum erythrorhizon: insights into the phylogenetic relationship among Boraginaceae species and the maternal lineages of purple gromwells.</title>
        <authorList>
            <person name="Okada T."/>
            <person name="Watanabe K."/>
        </authorList>
    </citation>
    <scope>NUCLEOTIDE SEQUENCE [LARGE SCALE GENOMIC DNA]</scope>
</reference>
<name>A0AAV3P9F1_LITER</name>
<dbReference type="Pfam" id="PF23299">
    <property type="entry name" value="DUF7081"/>
    <property type="match status" value="1"/>
</dbReference>
<proteinExistence type="predicted"/>
<evidence type="ECO:0000259" key="7">
    <source>
        <dbReference type="Pfam" id="PF07227"/>
    </source>
</evidence>
<comment type="caution">
    <text evidence="9">The sequence shown here is derived from an EMBL/GenBank/DDBJ whole genome shotgun (WGS) entry which is preliminary data.</text>
</comment>
<evidence type="ECO:0000313" key="9">
    <source>
        <dbReference type="EMBL" id="GAA0147611.1"/>
    </source>
</evidence>
<sequence>MEPTDTDVPDPSDCGTPLITKNGLRLYPVPIGDSGDGLPYAPADWPNPGDIWRWKTGKRLKTNGYFKDRYLYPPKHLLKRDILPRKYPFASKPSLEEYLQSMFPGADINSFFDSFSWEIPGQQLSNKIENSDSDPLLGSVGCKAGNTTCSSLVESGNTPSEFMSCNICCSEQGFCRYCCCILCCKIASSGYGGFCYIRCEQRIDEGYICGHIAHIDCGLRAYMAGTVGGSIGLDAEYYCRRCDSRTDLVQHVMKLVDISQTINSQDKMEKVLNVCICLLRNSHRASAQQLFDNIQAAIVKLKSGTKLEDIWSLVNVPLATEGAEVTAGDLSFTLFHDSFANMKIPQAVVEDLCRAVHDSPVEEPVQFALAVPPSANIASATDPPSTAGTSAATSRPAEIISDDILRAAETCVEPRDVPFSALSGDRRPLFRKVRVKKVSVSSGAGDKEVLVTTPTPAITSASRAGKRPAPDEERPRVFDAHRKHAARRPKRIETVTISEDPPSGSSSTPAAPVRDSDLPPTSVHQVPSDSPGSLPEEGAGSRPTSSAKYSPDLLSLPYSLPGGLLITEGSSLWKKTGAFQASKPLILERSLNASYFLATRSKALESTFHSQLQEDANPPIVENYQDFIKGYNADWFASCNLDAPLTPDEEDDEEAASPDDDQAS</sequence>
<feature type="compositionally biased region" description="Acidic residues" evidence="6">
    <location>
        <begin position="647"/>
        <end position="664"/>
    </location>
</feature>
<dbReference type="PANTHER" id="PTHR33345:SF6">
    <property type="entry name" value="OS03G0747200 PROTEIN"/>
    <property type="match status" value="1"/>
</dbReference>
<keyword evidence="2" id="KW-0479">Metal-binding</keyword>
<keyword evidence="5" id="KW-0539">Nucleus</keyword>
<comment type="subcellular location">
    <subcellularLocation>
        <location evidence="1">Nucleus</location>
    </subcellularLocation>
</comment>
<feature type="compositionally biased region" description="Polar residues" evidence="6">
    <location>
        <begin position="452"/>
        <end position="462"/>
    </location>
</feature>
<dbReference type="AlphaFoldDB" id="A0AAV3P9F1"/>
<organism evidence="9 10">
    <name type="scientific">Lithospermum erythrorhizon</name>
    <name type="common">Purple gromwell</name>
    <name type="synonym">Lithospermum officinale var. erythrorhizon</name>
    <dbReference type="NCBI Taxonomy" id="34254"/>
    <lineage>
        <taxon>Eukaryota</taxon>
        <taxon>Viridiplantae</taxon>
        <taxon>Streptophyta</taxon>
        <taxon>Embryophyta</taxon>
        <taxon>Tracheophyta</taxon>
        <taxon>Spermatophyta</taxon>
        <taxon>Magnoliopsida</taxon>
        <taxon>eudicotyledons</taxon>
        <taxon>Gunneridae</taxon>
        <taxon>Pentapetalae</taxon>
        <taxon>asterids</taxon>
        <taxon>lamiids</taxon>
        <taxon>Boraginales</taxon>
        <taxon>Boraginaceae</taxon>
        <taxon>Boraginoideae</taxon>
        <taxon>Lithospermeae</taxon>
        <taxon>Lithospermum</taxon>
    </lineage>
</organism>
<feature type="domain" description="DUF7081" evidence="8">
    <location>
        <begin position="28"/>
        <end position="120"/>
    </location>
</feature>
<feature type="region of interest" description="Disordered" evidence="6">
    <location>
        <begin position="451"/>
        <end position="551"/>
    </location>
</feature>
<dbReference type="Proteomes" id="UP001454036">
    <property type="component" value="Unassembled WGS sequence"/>
</dbReference>
<evidence type="ECO:0000256" key="2">
    <source>
        <dbReference type="ARBA" id="ARBA00022723"/>
    </source>
</evidence>
<evidence type="ECO:0000256" key="4">
    <source>
        <dbReference type="ARBA" id="ARBA00022833"/>
    </source>
</evidence>
<feature type="region of interest" description="Disordered" evidence="6">
    <location>
        <begin position="642"/>
        <end position="664"/>
    </location>
</feature>
<keyword evidence="4" id="KW-0862">Zinc</keyword>
<evidence type="ECO:0000313" key="10">
    <source>
        <dbReference type="Proteomes" id="UP001454036"/>
    </source>
</evidence>
<feature type="compositionally biased region" description="Low complexity" evidence="6">
    <location>
        <begin position="501"/>
        <end position="512"/>
    </location>
</feature>
<feature type="compositionally biased region" description="Polar residues" evidence="6">
    <location>
        <begin position="522"/>
        <end position="531"/>
    </location>
</feature>
<keyword evidence="10" id="KW-1185">Reference proteome</keyword>
<feature type="compositionally biased region" description="Basic residues" evidence="6">
    <location>
        <begin position="481"/>
        <end position="490"/>
    </location>
</feature>
<evidence type="ECO:0000256" key="5">
    <source>
        <dbReference type="ARBA" id="ARBA00023242"/>
    </source>
</evidence>
<dbReference type="GO" id="GO:0005634">
    <property type="term" value="C:nucleus"/>
    <property type="evidence" value="ECO:0007669"/>
    <property type="project" value="UniProtKB-SubCell"/>
</dbReference>
<dbReference type="InterPro" id="IPR055508">
    <property type="entry name" value="DUF7081"/>
</dbReference>
<dbReference type="EMBL" id="BAABME010001107">
    <property type="protein sequence ID" value="GAA0147611.1"/>
    <property type="molecule type" value="Genomic_DNA"/>
</dbReference>
<evidence type="ECO:0000256" key="3">
    <source>
        <dbReference type="ARBA" id="ARBA00022771"/>
    </source>
</evidence>
<feature type="compositionally biased region" description="Basic and acidic residues" evidence="6">
    <location>
        <begin position="468"/>
        <end position="480"/>
    </location>
</feature>
<evidence type="ECO:0000259" key="8">
    <source>
        <dbReference type="Pfam" id="PF23299"/>
    </source>
</evidence>
<evidence type="ECO:0000256" key="6">
    <source>
        <dbReference type="SAM" id="MobiDB-lite"/>
    </source>
</evidence>
<keyword evidence="3" id="KW-0863">Zinc-finger</keyword>
<dbReference type="PANTHER" id="PTHR33345">
    <property type="entry name" value="ADAPTER PROTEIN, PUTATIVE-RELATED"/>
    <property type="match status" value="1"/>
</dbReference>
<dbReference type="InterPro" id="IPR032881">
    <property type="entry name" value="Oberon-like_PHD"/>
</dbReference>
<feature type="domain" description="Oberon-like PHD finger" evidence="7">
    <location>
        <begin position="145"/>
        <end position="276"/>
    </location>
</feature>
<gene>
    <name evidence="9" type="ORF">LIER_07268</name>
</gene>
<accession>A0AAV3P9F1</accession>
<dbReference type="GO" id="GO:0008270">
    <property type="term" value="F:zinc ion binding"/>
    <property type="evidence" value="ECO:0007669"/>
    <property type="project" value="UniProtKB-KW"/>
</dbReference>
<protein>
    <submittedName>
        <fullName evidence="9">Scaffold/adaptor protein</fullName>
    </submittedName>
</protein>
<evidence type="ECO:0000256" key="1">
    <source>
        <dbReference type="ARBA" id="ARBA00004123"/>
    </source>
</evidence>
<dbReference type="Pfam" id="PF07227">
    <property type="entry name" value="PHD_Oberon"/>
    <property type="match status" value="1"/>
</dbReference>